<comment type="caution">
    <text evidence="1">The sequence shown here is derived from an EMBL/GenBank/DDBJ whole genome shotgun (WGS) entry which is preliminary data.</text>
</comment>
<dbReference type="EMBL" id="LAZR01009110">
    <property type="protein sequence ID" value="KKM74636.1"/>
    <property type="molecule type" value="Genomic_DNA"/>
</dbReference>
<protein>
    <submittedName>
        <fullName evidence="1">Uncharacterized protein</fullName>
    </submittedName>
</protein>
<sequence length="76" mass="8309">MKLDALIEARVRLGEEVPCPHGCGTMLRVWATHTGLTERVINCSSLACATKRMTATFRASTSSLREFGEALKAVTR</sequence>
<proteinExistence type="predicted"/>
<evidence type="ECO:0000313" key="1">
    <source>
        <dbReference type="EMBL" id="KKM74636.1"/>
    </source>
</evidence>
<dbReference type="AlphaFoldDB" id="A0A0F9KIQ3"/>
<gene>
    <name evidence="1" type="ORF">LCGC14_1398410</name>
</gene>
<organism evidence="1">
    <name type="scientific">marine sediment metagenome</name>
    <dbReference type="NCBI Taxonomy" id="412755"/>
    <lineage>
        <taxon>unclassified sequences</taxon>
        <taxon>metagenomes</taxon>
        <taxon>ecological metagenomes</taxon>
    </lineage>
</organism>
<name>A0A0F9KIQ3_9ZZZZ</name>
<reference evidence="1" key="1">
    <citation type="journal article" date="2015" name="Nature">
        <title>Complex archaea that bridge the gap between prokaryotes and eukaryotes.</title>
        <authorList>
            <person name="Spang A."/>
            <person name="Saw J.H."/>
            <person name="Jorgensen S.L."/>
            <person name="Zaremba-Niedzwiedzka K."/>
            <person name="Martijn J."/>
            <person name="Lind A.E."/>
            <person name="van Eijk R."/>
            <person name="Schleper C."/>
            <person name="Guy L."/>
            <person name="Ettema T.J."/>
        </authorList>
    </citation>
    <scope>NUCLEOTIDE SEQUENCE</scope>
</reference>
<accession>A0A0F9KIQ3</accession>